<gene>
    <name evidence="2" type="ORF">HLPCO_001220</name>
</gene>
<dbReference type="EMBL" id="AFNU02000003">
    <property type="protein sequence ID" value="ERJ12880.1"/>
    <property type="molecule type" value="Genomic_DNA"/>
</dbReference>
<reference evidence="2 3" key="2">
    <citation type="journal article" date="2013" name="PLoS ONE">
        <title>INDIGO - INtegrated Data Warehouse of MIcrobial GenOmes with Examples from the Red Sea Extremophiles.</title>
        <authorList>
            <person name="Alam I."/>
            <person name="Antunes A."/>
            <person name="Kamau A.A."/>
            <person name="Ba Alawi W."/>
            <person name="Kalkatawi M."/>
            <person name="Stingl U."/>
            <person name="Bajic V.B."/>
        </authorList>
    </citation>
    <scope>NUCLEOTIDE SEQUENCE [LARGE SCALE GENOMIC DNA]</scope>
    <source>
        <strain evidence="2 3">SSD-17B</strain>
    </source>
</reference>
<feature type="domain" description="DUF362" evidence="1">
    <location>
        <begin position="74"/>
        <end position="278"/>
    </location>
</feature>
<evidence type="ECO:0000313" key="2">
    <source>
        <dbReference type="EMBL" id="ERJ12880.1"/>
    </source>
</evidence>
<accession>U2FJ37</accession>
<evidence type="ECO:0000313" key="3">
    <source>
        <dbReference type="Proteomes" id="UP000005707"/>
    </source>
</evidence>
<evidence type="ECO:0000259" key="1">
    <source>
        <dbReference type="Pfam" id="PF04015"/>
    </source>
</evidence>
<dbReference type="Proteomes" id="UP000005707">
    <property type="component" value="Unassembled WGS sequence"/>
</dbReference>
<comment type="caution">
    <text evidence="2">The sequence shown here is derived from an EMBL/GenBank/DDBJ whole genome shotgun (WGS) entry which is preliminary data.</text>
</comment>
<reference evidence="2 3" key="1">
    <citation type="journal article" date="2011" name="J. Bacteriol.">
        <title>Genome sequence of Haloplasma contractile, an unusual contractile bacterium from a deep-sea anoxic brine lake.</title>
        <authorList>
            <person name="Antunes A."/>
            <person name="Alam I."/>
            <person name="El Dorry H."/>
            <person name="Siam R."/>
            <person name="Robertson A."/>
            <person name="Bajic V.B."/>
            <person name="Stingl U."/>
        </authorList>
    </citation>
    <scope>NUCLEOTIDE SEQUENCE [LARGE SCALE GENOMIC DNA]</scope>
    <source>
        <strain evidence="2 3">SSD-17B</strain>
    </source>
</reference>
<protein>
    <recommendedName>
        <fullName evidence="1">DUF362 domain-containing protein</fullName>
    </recommendedName>
</protein>
<dbReference type="InterPro" id="IPR007160">
    <property type="entry name" value="DUF362"/>
</dbReference>
<dbReference type="STRING" id="1033810.HLPCO_001220"/>
<proteinExistence type="predicted"/>
<name>U2FJ37_9MOLU</name>
<sequence length="332" mass="37283">MLFFNLMLNQELNTKNMVYIYINYKKYRCKGGFYMIKYKEQDVAITHNDEEVKAVEEGLKLIKAKTIFQKDDVVVITPNWVHAEGPNDQSRGEVVGKETLRFIIKWVKKQDPKRIVVATGSGGGNSRDIMKKVGYEDVMRDEEIEFIDYNEGPYDTLTIGHKLIPSLKINKILSEKTKLISFTQLKQHEESTMSAAIKNVTMSIPSTEEHGTPKKETGIHDDLHGFITKMASHTKIDLSIVSANPAMVGTGPNKGTGVHTGLVICGNNPVSTDTIGARLLGFKPQAIQYLYELEKLQQGETDINKMNLKGIGLKKAEQIFTEKVYGKKIAID</sequence>
<organism evidence="2 3">
    <name type="scientific">Haloplasma contractile SSD-17B</name>
    <dbReference type="NCBI Taxonomy" id="1033810"/>
    <lineage>
        <taxon>Bacteria</taxon>
        <taxon>Bacillati</taxon>
        <taxon>Mycoplasmatota</taxon>
        <taxon>Mollicutes</taxon>
        <taxon>Haloplasmatales</taxon>
        <taxon>Haloplasmataceae</taxon>
        <taxon>Haloplasma</taxon>
    </lineage>
</organism>
<keyword evidence="3" id="KW-1185">Reference proteome</keyword>
<dbReference type="eggNOG" id="COG2006">
    <property type="taxonomic scope" value="Bacteria"/>
</dbReference>
<dbReference type="InParanoid" id="U2FJ37"/>
<dbReference type="Pfam" id="PF04015">
    <property type="entry name" value="DUF362"/>
    <property type="match status" value="1"/>
</dbReference>
<dbReference type="AlphaFoldDB" id="U2FJ37"/>